<dbReference type="Proteomes" id="UP001597058">
    <property type="component" value="Unassembled WGS sequence"/>
</dbReference>
<keyword evidence="2" id="KW-1185">Reference proteome</keyword>
<sequence>MLTPTPLEELLDLAADVIGCDRRVLPAGAAGSPFITLGGGLGQAVRLQARAEQQLGLAVDLAQLLGPAPLADVLARARPAPVRAAGGGDRAGAVRALLPGQSAALA</sequence>
<gene>
    <name evidence="1" type="ORF">ACFQ5X_44295</name>
</gene>
<reference evidence="2" key="1">
    <citation type="journal article" date="2019" name="Int. J. Syst. Evol. Microbiol.">
        <title>The Global Catalogue of Microorganisms (GCM) 10K type strain sequencing project: providing services to taxonomists for standard genome sequencing and annotation.</title>
        <authorList>
            <consortium name="The Broad Institute Genomics Platform"/>
            <consortium name="The Broad Institute Genome Sequencing Center for Infectious Disease"/>
            <person name="Wu L."/>
            <person name="Ma J."/>
        </authorList>
    </citation>
    <scope>NUCLEOTIDE SEQUENCE [LARGE SCALE GENOMIC DNA]</scope>
    <source>
        <strain evidence="2">CGMCC 4.7020</strain>
    </source>
</reference>
<feature type="non-terminal residue" evidence="1">
    <location>
        <position position="106"/>
    </location>
</feature>
<evidence type="ECO:0000313" key="1">
    <source>
        <dbReference type="EMBL" id="MFD1312769.1"/>
    </source>
</evidence>
<dbReference type="EMBL" id="JBHTMM010000137">
    <property type="protein sequence ID" value="MFD1312769.1"/>
    <property type="molecule type" value="Genomic_DNA"/>
</dbReference>
<name>A0ABW3XW80_9ACTN</name>
<comment type="caution">
    <text evidence="1">The sequence shown here is derived from an EMBL/GenBank/DDBJ whole genome shotgun (WGS) entry which is preliminary data.</text>
</comment>
<protein>
    <submittedName>
        <fullName evidence="1">Uncharacterized protein</fullName>
    </submittedName>
</protein>
<accession>A0ABW3XW80</accession>
<proteinExistence type="predicted"/>
<evidence type="ECO:0000313" key="2">
    <source>
        <dbReference type="Proteomes" id="UP001597058"/>
    </source>
</evidence>
<organism evidence="1 2">
    <name type="scientific">Streptomyces kaempferi</name>
    <dbReference type="NCBI Taxonomy" id="333725"/>
    <lineage>
        <taxon>Bacteria</taxon>
        <taxon>Bacillati</taxon>
        <taxon>Actinomycetota</taxon>
        <taxon>Actinomycetes</taxon>
        <taxon>Kitasatosporales</taxon>
        <taxon>Streptomycetaceae</taxon>
        <taxon>Streptomyces</taxon>
    </lineage>
</organism>